<dbReference type="AlphaFoldDB" id="A0A1N6IL07"/>
<dbReference type="Proteomes" id="UP000184758">
    <property type="component" value="Unassembled WGS sequence"/>
</dbReference>
<protein>
    <submittedName>
        <fullName evidence="1">Uncharacterized protein</fullName>
    </submittedName>
</protein>
<dbReference type="OrthoDB" id="2167554at2"/>
<keyword evidence="2" id="KW-1185">Reference proteome</keyword>
<dbReference type="EMBL" id="FSRN01000004">
    <property type="protein sequence ID" value="SIO32702.1"/>
    <property type="molecule type" value="Genomic_DNA"/>
</dbReference>
<sequence length="150" mass="17658">MKKKILALSLVFLILISLPFIWMFSREYILTNPDNQYRAPGVSPDAHEIRIDSYYSVNSISASFSILQYDDGENHVEFSDTIDKLNWNNEYIIAASKTDKLAVYSSDYYLIINKDTRESKEYDSVKQFENALKENDIDLKLKRKVEFDWY</sequence>
<gene>
    <name evidence="1" type="ORF">SAMN05878443_2395</name>
</gene>
<accession>A0A1N6IL07</accession>
<proteinExistence type="predicted"/>
<evidence type="ECO:0000313" key="1">
    <source>
        <dbReference type="EMBL" id="SIO32702.1"/>
    </source>
</evidence>
<evidence type="ECO:0000313" key="2">
    <source>
        <dbReference type="Proteomes" id="UP000184758"/>
    </source>
</evidence>
<organism evidence="1 2">
    <name type="scientific">Carnobacterium alterfunditum</name>
    <dbReference type="NCBI Taxonomy" id="28230"/>
    <lineage>
        <taxon>Bacteria</taxon>
        <taxon>Bacillati</taxon>
        <taxon>Bacillota</taxon>
        <taxon>Bacilli</taxon>
        <taxon>Lactobacillales</taxon>
        <taxon>Carnobacteriaceae</taxon>
        <taxon>Carnobacterium</taxon>
    </lineage>
</organism>
<reference evidence="2" key="1">
    <citation type="submission" date="2016-11" db="EMBL/GenBank/DDBJ databases">
        <authorList>
            <person name="Varghese N."/>
            <person name="Submissions S."/>
        </authorList>
    </citation>
    <scope>NUCLEOTIDE SEQUENCE [LARGE SCALE GENOMIC DNA]</scope>
    <source>
        <strain evidence="2">313</strain>
    </source>
</reference>
<dbReference type="RefSeq" id="WP_034545063.1">
    <property type="nucleotide sequence ID" value="NZ_FSRN01000004.1"/>
</dbReference>
<name>A0A1N6IL07_9LACT</name>